<dbReference type="Gene3D" id="2.40.30.170">
    <property type="match status" value="1"/>
</dbReference>
<keyword evidence="2" id="KW-0175">Coiled coil</keyword>
<reference evidence="4" key="1">
    <citation type="submission" date="2017-06" db="EMBL/GenBank/DDBJ databases">
        <authorList>
            <person name="Varghese N."/>
            <person name="Submissions S."/>
        </authorList>
    </citation>
    <scope>NUCLEOTIDE SEQUENCE [LARGE SCALE GENOMIC DNA]</scope>
    <source>
        <strain evidence="4">LNB2</strain>
    </source>
</reference>
<dbReference type="InterPro" id="IPR050465">
    <property type="entry name" value="UPF0194_transport"/>
</dbReference>
<dbReference type="PANTHER" id="PTHR32347:SF14">
    <property type="entry name" value="EFFLUX SYSTEM COMPONENT YKNX-RELATED"/>
    <property type="match status" value="1"/>
</dbReference>
<name>A0A239HZ04_9SPHN</name>
<dbReference type="Proteomes" id="UP000198281">
    <property type="component" value="Unassembled WGS sequence"/>
</dbReference>
<accession>A0A239HZ04</accession>
<organism evidence="3 4">
    <name type="scientific">Edaphosphingomonas laterariae</name>
    <dbReference type="NCBI Taxonomy" id="861865"/>
    <lineage>
        <taxon>Bacteria</taxon>
        <taxon>Pseudomonadati</taxon>
        <taxon>Pseudomonadota</taxon>
        <taxon>Alphaproteobacteria</taxon>
        <taxon>Sphingomonadales</taxon>
        <taxon>Rhizorhabdaceae</taxon>
        <taxon>Edaphosphingomonas</taxon>
    </lineage>
</organism>
<dbReference type="PANTHER" id="PTHR32347">
    <property type="entry name" value="EFFLUX SYSTEM COMPONENT YKNX-RELATED"/>
    <property type="match status" value="1"/>
</dbReference>
<dbReference type="Gene3D" id="2.40.50.100">
    <property type="match status" value="1"/>
</dbReference>
<comment type="subcellular location">
    <subcellularLocation>
        <location evidence="1">Cell envelope</location>
    </subcellularLocation>
</comment>
<proteinExistence type="predicted"/>
<gene>
    <name evidence="3" type="ORF">SAMN06295912_1207</name>
</gene>
<sequence>MPDAGFEEQSLVLAKRPFSSSITFAGAIVAGDAVAVFAPFDGKVKTIGFTYGDRVVPGQMLVELDLSDLQKSRNEAEGTLLKAAEAASQVENWNSGPEVARARRSAASAAYDLNDTERKIQETKALLDKGLVSRSEYDGLLQQRRSQQMAAQSAQDDLKSTLARGQGSNLRVARLELINARARYAELHAQWAGAVVRATAAGIIVRPPSGPSQTATDIRVGSSLNRGALIGSIARAGGLAASFRIDEGDVNQLKPGMPVTVTGAGFGGAALTGSIFSVAGEADSNAAATGGKAGFTAIARLDPLPAEQAQQVRIGMSANIAITVYTTPSALVVPAQAISGVAPESKVAVRNKDGTTSQVIVQIGRVSPEGVEVLSGVKAGDTVIWKSVAVPVAAP</sequence>
<dbReference type="EMBL" id="FZOS01000020">
    <property type="protein sequence ID" value="SNS86338.1"/>
    <property type="molecule type" value="Genomic_DNA"/>
</dbReference>
<dbReference type="Gene3D" id="1.10.287.470">
    <property type="entry name" value="Helix hairpin bin"/>
    <property type="match status" value="1"/>
</dbReference>
<evidence type="ECO:0000256" key="1">
    <source>
        <dbReference type="ARBA" id="ARBA00004196"/>
    </source>
</evidence>
<dbReference type="GO" id="GO:0030313">
    <property type="term" value="C:cell envelope"/>
    <property type="evidence" value="ECO:0007669"/>
    <property type="project" value="UniProtKB-SubCell"/>
</dbReference>
<evidence type="ECO:0000256" key="2">
    <source>
        <dbReference type="ARBA" id="ARBA00023054"/>
    </source>
</evidence>
<protein>
    <submittedName>
        <fullName evidence="3">Multidrug resistance efflux pump</fullName>
    </submittedName>
</protein>
<evidence type="ECO:0000313" key="3">
    <source>
        <dbReference type="EMBL" id="SNS86338.1"/>
    </source>
</evidence>
<keyword evidence="4" id="KW-1185">Reference proteome</keyword>
<dbReference type="Gene3D" id="2.40.420.20">
    <property type="match status" value="1"/>
</dbReference>
<dbReference type="AlphaFoldDB" id="A0A239HZ04"/>
<dbReference type="SUPFAM" id="SSF111369">
    <property type="entry name" value="HlyD-like secretion proteins"/>
    <property type="match status" value="1"/>
</dbReference>
<evidence type="ECO:0000313" key="4">
    <source>
        <dbReference type="Proteomes" id="UP000198281"/>
    </source>
</evidence>